<accession>A0A835TAZ4</accession>
<comment type="caution">
    <text evidence="2">The sequence shown here is derived from an EMBL/GenBank/DDBJ whole genome shotgun (WGS) entry which is preliminary data.</text>
</comment>
<keyword evidence="3" id="KW-1185">Reference proteome</keyword>
<dbReference type="PANTHER" id="PTHR40613:SF1">
    <property type="entry name" value="CYTOPLASMIC PROTEIN"/>
    <property type="match status" value="1"/>
</dbReference>
<feature type="compositionally biased region" description="Acidic residues" evidence="1">
    <location>
        <begin position="149"/>
        <end position="168"/>
    </location>
</feature>
<organism evidence="2 3">
    <name type="scientific">Chlamydomonas schloesseri</name>
    <dbReference type="NCBI Taxonomy" id="2026947"/>
    <lineage>
        <taxon>Eukaryota</taxon>
        <taxon>Viridiplantae</taxon>
        <taxon>Chlorophyta</taxon>
        <taxon>core chlorophytes</taxon>
        <taxon>Chlorophyceae</taxon>
        <taxon>CS clade</taxon>
        <taxon>Chlamydomonadales</taxon>
        <taxon>Chlamydomonadaceae</taxon>
        <taxon>Chlamydomonas</taxon>
    </lineage>
</organism>
<reference evidence="2" key="1">
    <citation type="journal article" date="2020" name="bioRxiv">
        <title>Comparative genomics of Chlamydomonas.</title>
        <authorList>
            <person name="Craig R.J."/>
            <person name="Hasan A.R."/>
            <person name="Ness R.W."/>
            <person name="Keightley P.D."/>
        </authorList>
    </citation>
    <scope>NUCLEOTIDE SEQUENCE</scope>
    <source>
        <strain evidence="2">CCAP 11/173</strain>
    </source>
</reference>
<dbReference type="EMBL" id="JAEHOD010000047">
    <property type="protein sequence ID" value="KAG2437029.1"/>
    <property type="molecule type" value="Genomic_DNA"/>
</dbReference>
<proteinExistence type="predicted"/>
<dbReference type="InterPro" id="IPR024530">
    <property type="entry name" value="QSregVF_b"/>
</dbReference>
<feature type="compositionally biased region" description="Low complexity" evidence="1">
    <location>
        <begin position="131"/>
        <end position="148"/>
    </location>
</feature>
<protein>
    <submittedName>
        <fullName evidence="2">Uncharacterized protein</fullName>
    </submittedName>
</protein>
<evidence type="ECO:0000313" key="2">
    <source>
        <dbReference type="EMBL" id="KAG2437029.1"/>
    </source>
</evidence>
<sequence length="352" mass="38510">MGALFSKKAGTGAAAGEEDEAKIVEPLSPFEAVGTKRPAHGEANTPADGASADTRESAGSPDEPNVPRKRARTDGEQHEVRQALHAKLEAALPQSSTPPPAVAGSGPEVGPIGEKQRAGGQADRAMDEPAEVQQQQQQQRPQQAQSLEQEQEQEPEQEQQPEQVEDQDLGQGHGHGQEQEQAEDAEDAGAVEQEQPVPMMSFGQYVGRPLTHLPASYVCWMCQQQGFFSGSTQRQELCLQMLDLDLIQPAAPGAVSPVTEHEYISGYEPVWRVAPATPEEEAEAATAVMGFSRHVNTPLPDLPLDFIRWMCEEPSFWDLDQPRKRELLRHLEVLGRVRYTEEGRVVPADVQL</sequence>
<name>A0A835TAZ4_9CHLO</name>
<dbReference type="Pfam" id="PF12843">
    <property type="entry name" value="QSregVF_b"/>
    <property type="match status" value="1"/>
</dbReference>
<feature type="region of interest" description="Disordered" evidence="1">
    <location>
        <begin position="1"/>
        <end position="191"/>
    </location>
</feature>
<evidence type="ECO:0000313" key="3">
    <source>
        <dbReference type="Proteomes" id="UP000613740"/>
    </source>
</evidence>
<evidence type="ECO:0000256" key="1">
    <source>
        <dbReference type="SAM" id="MobiDB-lite"/>
    </source>
</evidence>
<gene>
    <name evidence="2" type="ORF">HYH02_011292</name>
</gene>
<dbReference type="AlphaFoldDB" id="A0A835TAZ4"/>
<feature type="compositionally biased region" description="Basic and acidic residues" evidence="1">
    <location>
        <begin position="72"/>
        <end position="88"/>
    </location>
</feature>
<feature type="compositionally biased region" description="Acidic residues" evidence="1">
    <location>
        <begin position="180"/>
        <end position="189"/>
    </location>
</feature>
<dbReference type="Proteomes" id="UP000613740">
    <property type="component" value="Unassembled WGS sequence"/>
</dbReference>
<dbReference type="PANTHER" id="PTHR40613">
    <property type="match status" value="1"/>
</dbReference>
<dbReference type="OrthoDB" id="549711at2759"/>